<keyword evidence="4" id="KW-0560">Oxidoreductase</keyword>
<name>A0A1Y0BXL3_9MYCO</name>
<dbReference type="Pfam" id="PF01266">
    <property type="entry name" value="DAO"/>
    <property type="match status" value="1"/>
</dbReference>
<evidence type="ECO:0000313" key="6">
    <source>
        <dbReference type="EMBL" id="ART67628.1"/>
    </source>
</evidence>
<keyword evidence="7" id="KW-1185">Reference proteome</keyword>
<evidence type="ECO:0000256" key="1">
    <source>
        <dbReference type="ARBA" id="ARBA00001974"/>
    </source>
</evidence>
<dbReference type="PANTHER" id="PTHR13847:SF286">
    <property type="entry name" value="D-AMINO ACID DEHYDROGENASE"/>
    <property type="match status" value="1"/>
</dbReference>
<dbReference type="Gene3D" id="3.30.9.10">
    <property type="entry name" value="D-Amino Acid Oxidase, subunit A, domain 2"/>
    <property type="match status" value="1"/>
</dbReference>
<reference evidence="6 7" key="1">
    <citation type="submission" date="2017-04" db="EMBL/GenBank/DDBJ databases">
        <title>Whole Genome Sequence of 1,4-Dioxane Degrading Bacterium Mycobacterium dioxanotrophicus PH-06.</title>
        <authorList>
            <person name="He Y."/>
        </authorList>
    </citation>
    <scope>NUCLEOTIDE SEQUENCE [LARGE SCALE GENOMIC DNA]</scope>
    <source>
        <strain evidence="6 7">PH-06</strain>
    </source>
</reference>
<dbReference type="InterPro" id="IPR036188">
    <property type="entry name" value="FAD/NAD-bd_sf"/>
</dbReference>
<comment type="cofactor">
    <cofactor evidence="1">
        <name>FAD</name>
        <dbReference type="ChEBI" id="CHEBI:57692"/>
    </cofactor>
</comment>
<organism evidence="6 7">
    <name type="scientific">Mycobacterium dioxanotrophicus</name>
    <dbReference type="NCBI Taxonomy" id="482462"/>
    <lineage>
        <taxon>Bacteria</taxon>
        <taxon>Bacillati</taxon>
        <taxon>Actinomycetota</taxon>
        <taxon>Actinomycetes</taxon>
        <taxon>Mycobacteriales</taxon>
        <taxon>Mycobacteriaceae</taxon>
        <taxon>Mycobacterium</taxon>
    </lineage>
</organism>
<evidence type="ECO:0000313" key="7">
    <source>
        <dbReference type="Proteomes" id="UP000195331"/>
    </source>
</evidence>
<dbReference type="Proteomes" id="UP000195331">
    <property type="component" value="Chromosome"/>
</dbReference>
<gene>
    <name evidence="6" type="ORF">BTO20_02640</name>
</gene>
<protein>
    <submittedName>
        <fullName evidence="6">FAD-dependent oxidoreductase</fullName>
    </submittedName>
</protein>
<comment type="similarity">
    <text evidence="2">Belongs to the DadA oxidoreductase family.</text>
</comment>
<evidence type="ECO:0000256" key="3">
    <source>
        <dbReference type="ARBA" id="ARBA00022630"/>
    </source>
</evidence>
<dbReference type="AlphaFoldDB" id="A0A1Y0BXL3"/>
<dbReference type="PANTHER" id="PTHR13847">
    <property type="entry name" value="SARCOSINE DEHYDROGENASE-RELATED"/>
    <property type="match status" value="1"/>
</dbReference>
<dbReference type="GO" id="GO:0016491">
    <property type="term" value="F:oxidoreductase activity"/>
    <property type="evidence" value="ECO:0007669"/>
    <property type="project" value="UniProtKB-KW"/>
</dbReference>
<dbReference type="EMBL" id="CP020809">
    <property type="protein sequence ID" value="ART67628.1"/>
    <property type="molecule type" value="Genomic_DNA"/>
</dbReference>
<dbReference type="Gene3D" id="3.50.50.60">
    <property type="entry name" value="FAD/NAD(P)-binding domain"/>
    <property type="match status" value="1"/>
</dbReference>
<accession>A0A1Y0BXL3</accession>
<dbReference type="SUPFAM" id="SSF51905">
    <property type="entry name" value="FAD/NAD(P)-binding domain"/>
    <property type="match status" value="1"/>
</dbReference>
<dbReference type="NCBIfam" id="TIGR03364">
    <property type="entry name" value="HpnW_proposed"/>
    <property type="match status" value="1"/>
</dbReference>
<dbReference type="GO" id="GO:0005737">
    <property type="term" value="C:cytoplasm"/>
    <property type="evidence" value="ECO:0007669"/>
    <property type="project" value="TreeGrafter"/>
</dbReference>
<feature type="domain" description="FAD dependent oxidoreductase" evidence="5">
    <location>
        <begin position="8"/>
        <end position="369"/>
    </location>
</feature>
<dbReference type="InterPro" id="IPR017741">
    <property type="entry name" value="FAD-dependent_OxRdtase_HpnW"/>
</dbReference>
<dbReference type="KEGG" id="mdx:BTO20_02640"/>
<proteinExistence type="inferred from homology"/>
<keyword evidence="3" id="KW-0285">Flavoprotein</keyword>
<evidence type="ECO:0000259" key="5">
    <source>
        <dbReference type="Pfam" id="PF01266"/>
    </source>
</evidence>
<sequence length="385" mass="41576">MAIQQSYDVVVVGAGIVGLAHAYHAHERGLSVAVVDHADGVVGASVQNFGHACITAQSGVARDYARLGRRHWLDLSRKAGFWSAQAGTYCVARHADELAVMHEFAPTRGEDEVVLLDREQILARIPVAEAGVTGGMYLPNDLQVDPRTAAPSIAQWLAAAGVDFHWRTAATGFAEGVVNTSRGPISAGATFVTVNYDIDRLFPGLAERDGLIRCRLHMLRARVPLAFTLPAPLFTGWSLLRYSGFENLPSTAAVADRLRTEYPGYVAIDLHQMYTPQPDGSLLIGDTHYRDVSAPVFQSEEGFTALVDETRKLFGVTDIEISERWQGVYCSAPGQEFLIEEPIEGTHVVTVTTGIGMTTSMGLAQRTVDNVFARDGADPLAVANA</sequence>
<dbReference type="InterPro" id="IPR006076">
    <property type="entry name" value="FAD-dep_OxRdtase"/>
</dbReference>
<evidence type="ECO:0000256" key="4">
    <source>
        <dbReference type="ARBA" id="ARBA00023002"/>
    </source>
</evidence>
<evidence type="ECO:0000256" key="2">
    <source>
        <dbReference type="ARBA" id="ARBA00009410"/>
    </source>
</evidence>
<dbReference type="RefSeq" id="WP_087073127.1">
    <property type="nucleotide sequence ID" value="NZ_CP020809.1"/>
</dbReference>
<dbReference type="OrthoDB" id="9799943at2"/>